<protein>
    <recommendedName>
        <fullName evidence="8">Ribosomal protein uS12 methylthiotransferase RimO</fullName>
        <shortName evidence="8">uS12 MTTase</shortName>
        <shortName evidence="8">uS12 methylthiotransferase</shortName>
        <ecNumber evidence="8">2.8.4.4</ecNumber>
    </recommendedName>
    <alternativeName>
        <fullName evidence="8">Ribosomal protein uS12 (aspartate-C(3))-methylthiotransferase</fullName>
    </alternativeName>
    <alternativeName>
        <fullName evidence="8">Ribosome maturation factor RimO</fullName>
    </alternativeName>
</protein>
<dbReference type="PANTHER" id="PTHR43837:SF1">
    <property type="entry name" value="RIBOSOMAL PROTEIN US12 METHYLTHIOTRANSFERASE RIMO"/>
    <property type="match status" value="1"/>
</dbReference>
<dbReference type="Pfam" id="PF00919">
    <property type="entry name" value="UPF0004"/>
    <property type="match status" value="1"/>
</dbReference>
<feature type="binding site" evidence="8">
    <location>
        <position position="182"/>
    </location>
    <ligand>
        <name>[4Fe-4S] cluster</name>
        <dbReference type="ChEBI" id="CHEBI:49883"/>
        <label>2</label>
        <note>4Fe-4S-S-AdoMet</note>
    </ligand>
</feature>
<keyword evidence="12" id="KW-0687">Ribonucleoprotein</keyword>
<dbReference type="GO" id="GO:0051539">
    <property type="term" value="F:4 iron, 4 sulfur cluster binding"/>
    <property type="evidence" value="ECO:0007669"/>
    <property type="project" value="UniProtKB-UniRule"/>
</dbReference>
<accession>A0A2A7MJM6</accession>
<dbReference type="Gene3D" id="2.40.50.140">
    <property type="entry name" value="Nucleic acid-binding proteins"/>
    <property type="match status" value="1"/>
</dbReference>
<gene>
    <name evidence="8 12" type="primary">rimO</name>
    <name evidence="12" type="ORF">CQ394_08710</name>
</gene>
<feature type="binding site" evidence="8">
    <location>
        <position position="31"/>
    </location>
    <ligand>
        <name>[4Fe-4S] cluster</name>
        <dbReference type="ChEBI" id="CHEBI:49883"/>
        <label>1</label>
    </ligand>
</feature>
<evidence type="ECO:0000313" key="12">
    <source>
        <dbReference type="EMBL" id="PEG31760.1"/>
    </source>
</evidence>
<feature type="domain" description="TRAM" evidence="9">
    <location>
        <begin position="394"/>
        <end position="462"/>
    </location>
</feature>
<dbReference type="EC" id="2.8.4.4" evidence="8"/>
<dbReference type="Gene3D" id="3.80.30.20">
    <property type="entry name" value="tm_1862 like domain"/>
    <property type="match status" value="1"/>
</dbReference>
<keyword evidence="5 8" id="KW-0479">Metal-binding</keyword>
<dbReference type="EMBL" id="PDCJ01000001">
    <property type="protein sequence ID" value="PEG31760.1"/>
    <property type="molecule type" value="Genomic_DNA"/>
</dbReference>
<dbReference type="InterPro" id="IPR005839">
    <property type="entry name" value="Methylthiotransferase"/>
</dbReference>
<dbReference type="InterPro" id="IPR020612">
    <property type="entry name" value="Methylthiotransferase_CS"/>
</dbReference>
<feature type="binding site" evidence="8">
    <location>
        <position position="66"/>
    </location>
    <ligand>
        <name>[4Fe-4S] cluster</name>
        <dbReference type="ChEBI" id="CHEBI:49883"/>
        <label>1</label>
    </ligand>
</feature>
<dbReference type="AlphaFoldDB" id="A0A2A7MJM6"/>
<keyword evidence="12" id="KW-0689">Ribosomal protein</keyword>
<comment type="function">
    <text evidence="8">Catalyzes the methylthiolation of an aspartic acid residue of ribosomal protein uS12.</text>
</comment>
<dbReference type="InterPro" id="IPR002792">
    <property type="entry name" value="TRAM_dom"/>
</dbReference>
<evidence type="ECO:0000259" key="9">
    <source>
        <dbReference type="PROSITE" id="PS50926"/>
    </source>
</evidence>
<proteinExistence type="inferred from homology"/>
<dbReference type="SMART" id="SM00729">
    <property type="entry name" value="Elp3"/>
    <property type="match status" value="1"/>
</dbReference>
<dbReference type="GO" id="GO:0005840">
    <property type="term" value="C:ribosome"/>
    <property type="evidence" value="ECO:0007669"/>
    <property type="project" value="UniProtKB-KW"/>
</dbReference>
<dbReference type="STRING" id="137838.GCA_001458595_03213"/>
<dbReference type="Gene3D" id="3.40.50.12160">
    <property type="entry name" value="Methylthiotransferase, N-terminal domain"/>
    <property type="match status" value="1"/>
</dbReference>
<reference evidence="12 13" key="1">
    <citation type="submission" date="2017-10" db="EMBL/GenBank/DDBJ databases">
        <title>Effective Description of Clostridium neonatale sp. nov. linked to necrotizing enterocolitis in neonates and a clarification of species assignable to the genus Clostridium (Prazmowski 1880) emend. Lawson and Rainey 2016.</title>
        <authorList>
            <person name="Bernard K."/>
            <person name="Burdz T."/>
            <person name="Wiebe D."/>
            <person name="Balcewich B."/>
            <person name="Alfa M."/>
            <person name="Bernier A.-M."/>
        </authorList>
    </citation>
    <scope>NUCLEOTIDE SEQUENCE [LARGE SCALE GENOMIC DNA]</scope>
    <source>
        <strain evidence="12 13">LCDC99A005</strain>
    </source>
</reference>
<dbReference type="SFLD" id="SFLDS00029">
    <property type="entry name" value="Radical_SAM"/>
    <property type="match status" value="1"/>
</dbReference>
<comment type="similarity">
    <text evidence="8">Belongs to the methylthiotransferase family. RimO subfamily.</text>
</comment>
<dbReference type="GO" id="GO:0005829">
    <property type="term" value="C:cytosol"/>
    <property type="evidence" value="ECO:0007669"/>
    <property type="project" value="TreeGrafter"/>
</dbReference>
<dbReference type="InterPro" id="IPR023404">
    <property type="entry name" value="rSAM_horseshoe"/>
</dbReference>
<dbReference type="CDD" id="cd01335">
    <property type="entry name" value="Radical_SAM"/>
    <property type="match status" value="1"/>
</dbReference>
<organism evidence="12 13">
    <name type="scientific">Clostridium neonatale</name>
    <dbReference type="NCBI Taxonomy" id="137838"/>
    <lineage>
        <taxon>Bacteria</taxon>
        <taxon>Bacillati</taxon>
        <taxon>Bacillota</taxon>
        <taxon>Clostridia</taxon>
        <taxon>Eubacteriales</taxon>
        <taxon>Clostridiaceae</taxon>
        <taxon>Clostridium</taxon>
    </lineage>
</organism>
<dbReference type="PANTHER" id="PTHR43837">
    <property type="entry name" value="RIBOSOMAL PROTEIN S12 METHYLTHIOTRANSFERASE RIMO"/>
    <property type="match status" value="1"/>
</dbReference>
<dbReference type="InterPro" id="IPR013848">
    <property type="entry name" value="Methylthiotransferase_N"/>
</dbReference>
<keyword evidence="4 8" id="KW-0949">S-adenosyl-L-methionine</keyword>
<dbReference type="PROSITE" id="PS01278">
    <property type="entry name" value="MTTASE_RADICAL"/>
    <property type="match status" value="1"/>
</dbReference>
<dbReference type="Pfam" id="PF04055">
    <property type="entry name" value="Radical_SAM"/>
    <property type="match status" value="1"/>
</dbReference>
<dbReference type="InterPro" id="IPR006638">
    <property type="entry name" value="Elp3/MiaA/NifB-like_rSAM"/>
</dbReference>
<dbReference type="PROSITE" id="PS51918">
    <property type="entry name" value="RADICAL_SAM"/>
    <property type="match status" value="1"/>
</dbReference>
<dbReference type="PROSITE" id="PS51449">
    <property type="entry name" value="MTTASE_N"/>
    <property type="match status" value="1"/>
</dbReference>
<evidence type="ECO:0000256" key="3">
    <source>
        <dbReference type="ARBA" id="ARBA00022679"/>
    </source>
</evidence>
<feature type="domain" description="Radical SAM core" evidence="11">
    <location>
        <begin position="161"/>
        <end position="391"/>
    </location>
</feature>
<evidence type="ECO:0000256" key="4">
    <source>
        <dbReference type="ARBA" id="ARBA00022691"/>
    </source>
</evidence>
<sequence length="466" mass="53885">MLKSNLEIVKDPIKNRDSSNKYKVGMVSLGCDKNRVDSEIILGNMSNDYIITNNPKDADIILVNTCGFIESAKQESIDTILEMAEYKKTYRCKLLIATGCLTQRYGEELGKLIPEIDIMLGVNDYNKLNELITAFINEDKKSLEYVNYSDDFINEGKRILTTKQSTAYIRIAEGCNNFCTYCIIPKIRGKFRSRKLENIINEAKDLASQGVKEIILIAQDTTMYGTDIYGKQNLHELLRELSKIEEIKWIRLLYCYPEELYDELIDEIGNNNKVVKYIDIPIQHISNHVLKLMARKTTKEHIMDKIKMLRTRVPEIIIRTTFIVGFPQETQEDFEEITDFLEEFKLDKVGVFTYSQEEDTAAARMEGQIEEEIKKVREEKLMLTQKCVSEELNKLKIGKYYDILVEGYNGEYYHGRSFEMAPDIDGNIFFKNNDNANIEIGSFVKVKIIENMDYDLIGVVVNESCK</sequence>
<dbReference type="GO" id="GO:0103039">
    <property type="term" value="F:protein methylthiotransferase activity"/>
    <property type="evidence" value="ECO:0007669"/>
    <property type="project" value="UniProtKB-EC"/>
</dbReference>
<dbReference type="NCBIfam" id="TIGR00089">
    <property type="entry name" value="MiaB/RimO family radical SAM methylthiotransferase"/>
    <property type="match status" value="1"/>
</dbReference>
<keyword evidence="3 8" id="KW-0808">Transferase</keyword>
<keyword evidence="6 8" id="KW-0408">Iron</keyword>
<evidence type="ECO:0000259" key="11">
    <source>
        <dbReference type="PROSITE" id="PS51918"/>
    </source>
</evidence>
<dbReference type="GO" id="GO:0035599">
    <property type="term" value="F:aspartic acid methylthiotransferase activity"/>
    <property type="evidence" value="ECO:0007669"/>
    <property type="project" value="TreeGrafter"/>
</dbReference>
<evidence type="ECO:0000256" key="2">
    <source>
        <dbReference type="ARBA" id="ARBA00022490"/>
    </source>
</evidence>
<dbReference type="SFLD" id="SFLDG01082">
    <property type="entry name" value="B12-binding_domain_containing"/>
    <property type="match status" value="1"/>
</dbReference>
<evidence type="ECO:0000256" key="6">
    <source>
        <dbReference type="ARBA" id="ARBA00023004"/>
    </source>
</evidence>
<name>A0A2A7MJM6_9CLOT</name>
<evidence type="ECO:0000256" key="7">
    <source>
        <dbReference type="ARBA" id="ARBA00023014"/>
    </source>
</evidence>
<dbReference type="Pfam" id="PF18693">
    <property type="entry name" value="TRAM_2"/>
    <property type="match status" value="1"/>
</dbReference>
<dbReference type="InterPro" id="IPR012340">
    <property type="entry name" value="NA-bd_OB-fold"/>
</dbReference>
<evidence type="ECO:0000313" key="13">
    <source>
        <dbReference type="Proteomes" id="UP000220840"/>
    </source>
</evidence>
<evidence type="ECO:0000256" key="8">
    <source>
        <dbReference type="HAMAP-Rule" id="MF_01865"/>
    </source>
</evidence>
<dbReference type="Proteomes" id="UP000220840">
    <property type="component" value="Unassembled WGS sequence"/>
</dbReference>
<dbReference type="GO" id="GO:0046872">
    <property type="term" value="F:metal ion binding"/>
    <property type="evidence" value="ECO:0007669"/>
    <property type="project" value="UniProtKB-KW"/>
</dbReference>
<dbReference type="InterPro" id="IPR007197">
    <property type="entry name" value="rSAM"/>
</dbReference>
<dbReference type="SFLD" id="SFLDF00274">
    <property type="entry name" value="ribosomal_protein_S12_methylth"/>
    <property type="match status" value="1"/>
</dbReference>
<evidence type="ECO:0000256" key="1">
    <source>
        <dbReference type="ARBA" id="ARBA00022485"/>
    </source>
</evidence>
<dbReference type="GO" id="GO:0035600">
    <property type="term" value="P:tRNA methylthiolation"/>
    <property type="evidence" value="ECO:0007669"/>
    <property type="project" value="UniProtKB-ARBA"/>
</dbReference>
<comment type="caution">
    <text evidence="12">The sequence shown here is derived from an EMBL/GenBank/DDBJ whole genome shotgun (WGS) entry which is preliminary data.</text>
</comment>
<evidence type="ECO:0000256" key="5">
    <source>
        <dbReference type="ARBA" id="ARBA00022723"/>
    </source>
</evidence>
<keyword evidence="7 8" id="KW-0411">Iron-sulfur</keyword>
<feature type="binding site" evidence="8">
    <location>
        <position position="179"/>
    </location>
    <ligand>
        <name>[4Fe-4S] cluster</name>
        <dbReference type="ChEBI" id="CHEBI:49883"/>
        <label>2</label>
        <note>4Fe-4S-S-AdoMet</note>
    </ligand>
</feature>
<feature type="domain" description="MTTase N-terminal" evidence="10">
    <location>
        <begin position="22"/>
        <end position="137"/>
    </location>
</feature>
<keyword evidence="2 8" id="KW-0963">Cytoplasm</keyword>
<keyword evidence="13" id="KW-1185">Reference proteome</keyword>
<dbReference type="PROSITE" id="PS50926">
    <property type="entry name" value="TRAM"/>
    <property type="match status" value="1"/>
</dbReference>
<dbReference type="NCBIfam" id="TIGR01125">
    <property type="entry name" value="30S ribosomal protein S12 methylthiotransferase RimO"/>
    <property type="match status" value="1"/>
</dbReference>
<keyword evidence="1 8" id="KW-0004">4Fe-4S</keyword>
<dbReference type="SUPFAM" id="SSF102114">
    <property type="entry name" value="Radical SAM enzymes"/>
    <property type="match status" value="1"/>
</dbReference>
<dbReference type="InterPro" id="IPR038135">
    <property type="entry name" value="Methylthiotransferase_N_sf"/>
</dbReference>
<dbReference type="GO" id="GO:0140101">
    <property type="term" value="F:catalytic activity, acting on a tRNA"/>
    <property type="evidence" value="ECO:0007669"/>
    <property type="project" value="UniProtKB-ARBA"/>
</dbReference>
<evidence type="ECO:0000259" key="10">
    <source>
        <dbReference type="PROSITE" id="PS51449"/>
    </source>
</evidence>
<dbReference type="FunFam" id="3.80.30.20:FF:000001">
    <property type="entry name" value="tRNA-2-methylthio-N(6)-dimethylallyladenosine synthase 2"/>
    <property type="match status" value="1"/>
</dbReference>
<dbReference type="SFLD" id="SFLDG01061">
    <property type="entry name" value="methylthiotransferase"/>
    <property type="match status" value="1"/>
</dbReference>
<dbReference type="HAMAP" id="MF_01865">
    <property type="entry name" value="MTTase_RimO"/>
    <property type="match status" value="1"/>
</dbReference>
<comment type="cofactor">
    <cofactor evidence="8">
        <name>[4Fe-4S] cluster</name>
        <dbReference type="ChEBI" id="CHEBI:49883"/>
    </cofactor>
    <text evidence="8">Binds 2 [4Fe-4S] clusters. One cluster is coordinated with 3 cysteines and an exchangeable S-adenosyl-L-methionine.</text>
</comment>
<comment type="subcellular location">
    <subcellularLocation>
        <location evidence="8">Cytoplasm</location>
    </subcellularLocation>
</comment>
<comment type="catalytic activity">
    <reaction evidence="8">
        <text>L-aspartate(89)-[ribosomal protein uS12]-hydrogen + (sulfur carrier)-SH + AH2 + 2 S-adenosyl-L-methionine = 3-methylsulfanyl-L-aspartate(89)-[ribosomal protein uS12]-hydrogen + (sulfur carrier)-H + 5'-deoxyadenosine + L-methionine + A + S-adenosyl-L-homocysteine + 2 H(+)</text>
        <dbReference type="Rhea" id="RHEA:37087"/>
        <dbReference type="Rhea" id="RHEA-COMP:10460"/>
        <dbReference type="Rhea" id="RHEA-COMP:10461"/>
        <dbReference type="Rhea" id="RHEA-COMP:14737"/>
        <dbReference type="Rhea" id="RHEA-COMP:14739"/>
        <dbReference type="ChEBI" id="CHEBI:13193"/>
        <dbReference type="ChEBI" id="CHEBI:15378"/>
        <dbReference type="ChEBI" id="CHEBI:17319"/>
        <dbReference type="ChEBI" id="CHEBI:17499"/>
        <dbReference type="ChEBI" id="CHEBI:29917"/>
        <dbReference type="ChEBI" id="CHEBI:29961"/>
        <dbReference type="ChEBI" id="CHEBI:57844"/>
        <dbReference type="ChEBI" id="CHEBI:57856"/>
        <dbReference type="ChEBI" id="CHEBI:59789"/>
        <dbReference type="ChEBI" id="CHEBI:64428"/>
        <dbReference type="ChEBI" id="CHEBI:73599"/>
        <dbReference type="EC" id="2.8.4.4"/>
    </reaction>
</comment>
<dbReference type="InterPro" id="IPR005840">
    <property type="entry name" value="Ribosomal_uS12_MeSTrfase_RimO"/>
</dbReference>
<feature type="binding site" evidence="8">
    <location>
        <position position="100"/>
    </location>
    <ligand>
        <name>[4Fe-4S] cluster</name>
        <dbReference type="ChEBI" id="CHEBI:49883"/>
        <label>1</label>
    </ligand>
</feature>
<dbReference type="InterPro" id="IPR058240">
    <property type="entry name" value="rSAM_sf"/>
</dbReference>
<feature type="binding site" evidence="8">
    <location>
        <position position="175"/>
    </location>
    <ligand>
        <name>[4Fe-4S] cluster</name>
        <dbReference type="ChEBI" id="CHEBI:49883"/>
        <label>2</label>
        <note>4Fe-4S-S-AdoMet</note>
    </ligand>
</feature>